<sequence>MPPFSVLDFSTLGEDQLGMPREEIFDSIFGIMYALIEMLGLGGATFLGL</sequence>
<gene>
    <name evidence="2" type="ordered locus">AS9A_2896</name>
</gene>
<organism evidence="2 3">
    <name type="scientific">Hoyosella subflava (strain DSM 45089 / JCM 17490 / NBRC 109087 / DQS3-9A1)</name>
    <name type="common">Amycolicicoccus subflavus</name>
    <dbReference type="NCBI Taxonomy" id="443218"/>
    <lineage>
        <taxon>Bacteria</taxon>
        <taxon>Bacillati</taxon>
        <taxon>Actinomycetota</taxon>
        <taxon>Actinomycetes</taxon>
        <taxon>Mycobacteriales</taxon>
        <taxon>Hoyosellaceae</taxon>
        <taxon>Hoyosella</taxon>
    </lineage>
</organism>
<dbReference type="OrthoDB" id="9871076at2"/>
<keyword evidence="1" id="KW-0812">Transmembrane</keyword>
<evidence type="ECO:0000256" key="1">
    <source>
        <dbReference type="SAM" id="Phobius"/>
    </source>
</evidence>
<dbReference type="KEGG" id="asd:AS9A_2896"/>
<name>F6EJY5_HOYSD</name>
<dbReference type="RefSeq" id="WP_013807692.1">
    <property type="nucleotide sequence ID" value="NC_015564.1"/>
</dbReference>
<protein>
    <submittedName>
        <fullName evidence="2">Uncharacterized protein</fullName>
    </submittedName>
</protein>
<keyword evidence="1" id="KW-1133">Transmembrane helix</keyword>
<dbReference type="HOGENOM" id="CLU_3131596_0_0_11"/>
<feature type="transmembrane region" description="Helical" evidence="1">
    <location>
        <begin position="27"/>
        <end position="47"/>
    </location>
</feature>
<reference evidence="2 3" key="1">
    <citation type="journal article" date="2011" name="J. Bacteriol.">
        <title>Complete genome sequence of Amycolicicoccus subflavus DQS3-9A1T, an actinomycete isolated from crude oil-polluted soil.</title>
        <authorList>
            <person name="Cai M."/>
            <person name="Chen W.M."/>
            <person name="Nie Y."/>
            <person name="Chi C.Q."/>
            <person name="Wang Y.N."/>
            <person name="Tang Y.Q."/>
            <person name="Li G.Y."/>
            <person name="Wu X.L."/>
        </authorList>
    </citation>
    <scope>NUCLEOTIDE SEQUENCE [LARGE SCALE GENOMIC DNA]</scope>
    <source>
        <strain evidence="3">DSM 45089 / DQS3-9A1</strain>
    </source>
</reference>
<dbReference type="Proteomes" id="UP000009235">
    <property type="component" value="Chromosome"/>
</dbReference>
<dbReference type="EMBL" id="CP002786">
    <property type="protein sequence ID" value="AEF41343.1"/>
    <property type="molecule type" value="Genomic_DNA"/>
</dbReference>
<proteinExistence type="predicted"/>
<keyword evidence="1" id="KW-0472">Membrane</keyword>
<evidence type="ECO:0000313" key="2">
    <source>
        <dbReference type="EMBL" id="AEF41343.1"/>
    </source>
</evidence>
<evidence type="ECO:0000313" key="3">
    <source>
        <dbReference type="Proteomes" id="UP000009235"/>
    </source>
</evidence>
<accession>F6EJY5</accession>
<keyword evidence="3" id="KW-1185">Reference proteome</keyword>
<dbReference type="AlphaFoldDB" id="F6EJY5"/>